<comment type="caution">
    <text evidence="1">The sequence shown here is derived from an EMBL/GenBank/DDBJ whole genome shotgun (WGS) entry which is preliminary data.</text>
</comment>
<evidence type="ECO:0000313" key="1">
    <source>
        <dbReference type="EMBL" id="KAH6948968.1"/>
    </source>
</evidence>
<protein>
    <submittedName>
        <fullName evidence="1">Uncharacterized protein</fullName>
    </submittedName>
</protein>
<sequence length="106" mass="11467">MDALELDDVLTSLPFALRPLTSSKEWSPESSLLTYVVVHCAIIVSVALGAVAGTLGPQLRALRGPVDARATGNPSQISRKPHFIKIVHQNVGLRELPFYQKGSSFN</sequence>
<reference evidence="1" key="1">
    <citation type="submission" date="2020-05" db="EMBL/GenBank/DDBJ databases">
        <title>Large-scale comparative analyses of tick genomes elucidate their genetic diversity and vector capacities.</title>
        <authorList>
            <person name="Jia N."/>
            <person name="Wang J."/>
            <person name="Shi W."/>
            <person name="Du L."/>
            <person name="Sun Y."/>
            <person name="Zhan W."/>
            <person name="Jiang J."/>
            <person name="Wang Q."/>
            <person name="Zhang B."/>
            <person name="Ji P."/>
            <person name="Sakyi L.B."/>
            <person name="Cui X."/>
            <person name="Yuan T."/>
            <person name="Jiang B."/>
            <person name="Yang W."/>
            <person name="Lam T.T.-Y."/>
            <person name="Chang Q."/>
            <person name="Ding S."/>
            <person name="Wang X."/>
            <person name="Zhu J."/>
            <person name="Ruan X."/>
            <person name="Zhao L."/>
            <person name="Wei J."/>
            <person name="Que T."/>
            <person name="Du C."/>
            <person name="Cheng J."/>
            <person name="Dai P."/>
            <person name="Han X."/>
            <person name="Huang E."/>
            <person name="Gao Y."/>
            <person name="Liu J."/>
            <person name="Shao H."/>
            <person name="Ye R."/>
            <person name="Li L."/>
            <person name="Wei W."/>
            <person name="Wang X."/>
            <person name="Wang C."/>
            <person name="Yang T."/>
            <person name="Huo Q."/>
            <person name="Li W."/>
            <person name="Guo W."/>
            <person name="Chen H."/>
            <person name="Zhou L."/>
            <person name="Ni X."/>
            <person name="Tian J."/>
            <person name="Zhou Y."/>
            <person name="Sheng Y."/>
            <person name="Liu T."/>
            <person name="Pan Y."/>
            <person name="Xia L."/>
            <person name="Li J."/>
            <person name="Zhao F."/>
            <person name="Cao W."/>
        </authorList>
    </citation>
    <scope>NUCLEOTIDE SEQUENCE</scope>
    <source>
        <strain evidence="1">Hyas-2018</strain>
    </source>
</reference>
<dbReference type="Proteomes" id="UP000821845">
    <property type="component" value="Chromosome 1"/>
</dbReference>
<accession>A0ACB7TPN6</accession>
<dbReference type="EMBL" id="CM023481">
    <property type="protein sequence ID" value="KAH6948968.1"/>
    <property type="molecule type" value="Genomic_DNA"/>
</dbReference>
<organism evidence="1 2">
    <name type="scientific">Hyalomma asiaticum</name>
    <name type="common">Tick</name>
    <dbReference type="NCBI Taxonomy" id="266040"/>
    <lineage>
        <taxon>Eukaryota</taxon>
        <taxon>Metazoa</taxon>
        <taxon>Ecdysozoa</taxon>
        <taxon>Arthropoda</taxon>
        <taxon>Chelicerata</taxon>
        <taxon>Arachnida</taxon>
        <taxon>Acari</taxon>
        <taxon>Parasitiformes</taxon>
        <taxon>Ixodida</taxon>
        <taxon>Ixodoidea</taxon>
        <taxon>Ixodidae</taxon>
        <taxon>Hyalomminae</taxon>
        <taxon>Hyalomma</taxon>
    </lineage>
</organism>
<evidence type="ECO:0000313" key="2">
    <source>
        <dbReference type="Proteomes" id="UP000821845"/>
    </source>
</evidence>
<name>A0ACB7TPN6_HYAAI</name>
<proteinExistence type="predicted"/>
<keyword evidence="2" id="KW-1185">Reference proteome</keyword>
<gene>
    <name evidence="1" type="ORF">HPB50_027253</name>
</gene>